<dbReference type="PANTHER" id="PTHR11165">
    <property type="entry name" value="SKP1"/>
    <property type="match status" value="1"/>
</dbReference>
<reference evidence="6" key="1">
    <citation type="submission" date="2015-06" db="UniProtKB">
        <authorList>
            <consortium name="EnsemblPlants"/>
        </authorList>
    </citation>
    <scope>IDENTIFICATION</scope>
</reference>
<comment type="similarity">
    <text evidence="2">Belongs to the SKP1 family.</text>
</comment>
<dbReference type="UniPathway" id="UPA00143"/>
<dbReference type="AlphaFoldDB" id="R7W748"/>
<evidence type="ECO:0008006" key="7">
    <source>
        <dbReference type="Google" id="ProtNLM"/>
    </source>
</evidence>
<keyword evidence="3" id="KW-0833">Ubl conjugation pathway</keyword>
<dbReference type="GO" id="GO:0016567">
    <property type="term" value="P:protein ubiquitination"/>
    <property type="evidence" value="ECO:0007669"/>
    <property type="project" value="UniProtKB-UniPathway"/>
</dbReference>
<organism evidence="6">
    <name type="scientific">Aegilops tauschii</name>
    <name type="common">Tausch's goatgrass</name>
    <name type="synonym">Aegilops squarrosa</name>
    <dbReference type="NCBI Taxonomy" id="37682"/>
    <lineage>
        <taxon>Eukaryota</taxon>
        <taxon>Viridiplantae</taxon>
        <taxon>Streptophyta</taxon>
        <taxon>Embryophyta</taxon>
        <taxon>Tracheophyta</taxon>
        <taxon>Spermatophyta</taxon>
        <taxon>Magnoliopsida</taxon>
        <taxon>Liliopsida</taxon>
        <taxon>Poales</taxon>
        <taxon>Poaceae</taxon>
        <taxon>BOP clade</taxon>
        <taxon>Pooideae</taxon>
        <taxon>Triticodae</taxon>
        <taxon>Triticeae</taxon>
        <taxon>Triticinae</taxon>
        <taxon>Aegilops</taxon>
    </lineage>
</organism>
<dbReference type="SMART" id="SM00512">
    <property type="entry name" value="Skp1"/>
    <property type="match status" value="1"/>
</dbReference>
<evidence type="ECO:0000256" key="1">
    <source>
        <dbReference type="ARBA" id="ARBA00004906"/>
    </source>
</evidence>
<sequence length="258" mass="28474">MDDGAGSSPHNHAAALLISTSLCADEHGQASHHGSLHADALRERGCIAFAGFLASYHLATPVSPAIGSMADVAAVTPEKKLTLRSSDGEEFVVEETVAMESQTIKHMVEDDCANNIIPLPNVKAEIIAMVIKYCKQHVQKHRAEATDSTAKASERDLKTFDKDFIDVEQRILFDLILGRFPSNPPRRAPSSRLSIEMVSKTAANYLDIKGLLDLTCQKVADMIKGMTPEEIRKTFIIKNDLTKEEVDELRMKNQWAFK</sequence>
<accession>R7W748</accession>
<evidence type="ECO:0000256" key="3">
    <source>
        <dbReference type="ARBA" id="ARBA00022786"/>
    </source>
</evidence>
<evidence type="ECO:0000259" key="5">
    <source>
        <dbReference type="Pfam" id="PF03931"/>
    </source>
</evidence>
<protein>
    <recommendedName>
        <fullName evidence="7">SKP1-like protein 1A</fullName>
    </recommendedName>
</protein>
<evidence type="ECO:0000256" key="2">
    <source>
        <dbReference type="ARBA" id="ARBA00009993"/>
    </source>
</evidence>
<dbReference type="InterPro" id="IPR001232">
    <property type="entry name" value="SKP1-like"/>
</dbReference>
<feature type="domain" description="SKP1 component POZ" evidence="5">
    <location>
        <begin position="79"/>
        <end position="138"/>
    </location>
</feature>
<evidence type="ECO:0000313" key="6">
    <source>
        <dbReference type="EnsemblPlants" id="EMT17502"/>
    </source>
</evidence>
<dbReference type="InterPro" id="IPR011333">
    <property type="entry name" value="SKP1/BTB/POZ_sf"/>
</dbReference>
<comment type="pathway">
    <text evidence="1">Protein modification; protein ubiquitination.</text>
</comment>
<dbReference type="InterPro" id="IPR016897">
    <property type="entry name" value="SKP1"/>
</dbReference>
<dbReference type="InterPro" id="IPR016072">
    <property type="entry name" value="Skp1_comp_dimer"/>
</dbReference>
<dbReference type="Gene3D" id="3.30.710.10">
    <property type="entry name" value="Potassium Channel Kv1.1, Chain A"/>
    <property type="match status" value="1"/>
</dbReference>
<dbReference type="GO" id="GO:0009867">
    <property type="term" value="P:jasmonic acid mediated signaling pathway"/>
    <property type="evidence" value="ECO:0007669"/>
    <property type="project" value="UniProtKB-ARBA"/>
</dbReference>
<feature type="domain" description="SKP1 component dimerisation" evidence="4">
    <location>
        <begin position="209"/>
        <end position="256"/>
    </location>
</feature>
<evidence type="ECO:0000259" key="4">
    <source>
        <dbReference type="Pfam" id="PF01466"/>
    </source>
</evidence>
<dbReference type="GO" id="GO:0006511">
    <property type="term" value="P:ubiquitin-dependent protein catabolic process"/>
    <property type="evidence" value="ECO:0007669"/>
    <property type="project" value="InterPro"/>
</dbReference>
<dbReference type="CDD" id="cd18322">
    <property type="entry name" value="BTB_POZ_SKP1"/>
    <property type="match status" value="1"/>
</dbReference>
<dbReference type="EnsemblPlants" id="EMT17502">
    <property type="protein sequence ID" value="EMT17502"/>
    <property type="gene ID" value="F775_42821"/>
</dbReference>
<dbReference type="InterPro" id="IPR016073">
    <property type="entry name" value="Skp1_comp_POZ"/>
</dbReference>
<dbReference type="Pfam" id="PF01466">
    <property type="entry name" value="Skp1"/>
    <property type="match status" value="1"/>
</dbReference>
<dbReference type="InterPro" id="IPR036296">
    <property type="entry name" value="SKP1-like_dim_sf"/>
</dbReference>
<dbReference type="SUPFAM" id="SSF54695">
    <property type="entry name" value="POZ domain"/>
    <property type="match status" value="1"/>
</dbReference>
<name>R7W748_AEGTA</name>
<dbReference type="Pfam" id="PF03931">
    <property type="entry name" value="Skp1_POZ"/>
    <property type="match status" value="1"/>
</dbReference>
<proteinExistence type="inferred from homology"/>
<dbReference type="SUPFAM" id="SSF81382">
    <property type="entry name" value="Skp1 dimerisation domain-like"/>
    <property type="match status" value="1"/>
</dbReference>